<organism evidence="1">
    <name type="scientific">Picea glauca</name>
    <name type="common">White spruce</name>
    <name type="synonym">Pinus glauca</name>
    <dbReference type="NCBI Taxonomy" id="3330"/>
    <lineage>
        <taxon>Eukaryota</taxon>
        <taxon>Viridiplantae</taxon>
        <taxon>Streptophyta</taxon>
        <taxon>Embryophyta</taxon>
        <taxon>Tracheophyta</taxon>
        <taxon>Spermatophyta</taxon>
        <taxon>Pinopsida</taxon>
        <taxon>Pinidae</taxon>
        <taxon>Conifers I</taxon>
        <taxon>Pinales</taxon>
        <taxon>Pinaceae</taxon>
        <taxon>Picea</taxon>
    </lineage>
</organism>
<reference evidence="1" key="1">
    <citation type="journal article" date="2015" name="Genome Biol. Evol.">
        <title>Organellar Genomes of White Spruce (Picea glauca): Assembly and Annotation.</title>
        <authorList>
            <person name="Jackman S.D."/>
            <person name="Warren R.L."/>
            <person name="Gibb E.A."/>
            <person name="Vandervalk B.P."/>
            <person name="Mohamadi H."/>
            <person name="Chu J."/>
            <person name="Raymond A."/>
            <person name="Pleasance S."/>
            <person name="Coope R."/>
            <person name="Wildung M.R."/>
            <person name="Ritland C.E."/>
            <person name="Bousquet J."/>
            <person name="Jones S.J."/>
            <person name="Bohlmann J."/>
            <person name="Birol I."/>
        </authorList>
    </citation>
    <scope>NUCLEOTIDE SEQUENCE [LARGE SCALE GENOMIC DNA]</scope>
    <source>
        <tissue evidence="1">Flushing bud</tissue>
    </source>
</reference>
<sequence length="41" mass="4546">MALPTKVKSKLYAPRFVAHARLLDDLSPSGGLQRMRPPLIT</sequence>
<evidence type="ECO:0000313" key="1">
    <source>
        <dbReference type="EMBL" id="KUM50364.1"/>
    </source>
</evidence>
<name>A0A101M3S1_PICGL</name>
<dbReference type="AlphaFoldDB" id="A0A101M3S1"/>
<accession>A0A101M3S1</accession>
<geneLocation type="mitochondrion" evidence="1"/>
<proteinExistence type="predicted"/>
<gene>
    <name evidence="1" type="ORF">ABT39_MTgene207</name>
</gene>
<protein>
    <submittedName>
        <fullName evidence="1">Uncharacterized protein</fullName>
    </submittedName>
</protein>
<comment type="caution">
    <text evidence="1">The sequence shown here is derived from an EMBL/GenBank/DDBJ whole genome shotgun (WGS) entry which is preliminary data.</text>
</comment>
<dbReference type="EMBL" id="LKAM01000001">
    <property type="protein sequence ID" value="KUM50364.1"/>
    <property type="molecule type" value="Genomic_DNA"/>
</dbReference>
<keyword evidence="1" id="KW-0496">Mitochondrion</keyword>